<dbReference type="GO" id="GO:0030414">
    <property type="term" value="F:peptidase inhibitor activity"/>
    <property type="evidence" value="ECO:0007669"/>
    <property type="project" value="InterPro"/>
</dbReference>
<dbReference type="SUPFAM" id="SSF49265">
    <property type="entry name" value="Fibronectin type III"/>
    <property type="match status" value="1"/>
</dbReference>
<dbReference type="PROSITE" id="PS50853">
    <property type="entry name" value="FN3"/>
    <property type="match status" value="1"/>
</dbReference>
<evidence type="ECO:0000313" key="4">
    <source>
        <dbReference type="EMBL" id="KAK6629537.1"/>
    </source>
</evidence>
<dbReference type="PANTHER" id="PTHR14131">
    <property type="entry name" value="ANOSMIN"/>
    <property type="match status" value="1"/>
</dbReference>
<proteinExistence type="predicted"/>
<dbReference type="SMART" id="SM00217">
    <property type="entry name" value="WAP"/>
    <property type="match status" value="1"/>
</dbReference>
<sequence>MRERRRFQVICLLILSLSEWTESKEKRQNRFEDIQGSDSVQVTRCDVVCFYEEDKEECHKECMGRLFHKLGQCPERYDNLPVFVQACVYFCLHDSDCPSTEKCCGHSCGQTCKPASDLLGEKYLPPVPLNLTARERKCKRRHCVHLTWDFTPRDRDQLVLFVLEERHHLGPFYNEPLLGEWNPIDNSRKKSINLKNFIKPGYWYQFRVAAVNSNGTRGFSTESDGFKLAGRPKLQEPTKLRVVQVKEKNETIWGLVRWNASESSIPIQRYKIFWSRKLNEKDFNYNSETVLVQADVVPANQLYYQLKNLNKNTEYFIQVQALAFYGKKTLKSRMAEMIFPTSKPKDQYDTEYS</sequence>
<name>A0AAN8PFC8_POLSC</name>
<feature type="signal peptide" evidence="1">
    <location>
        <begin position="1"/>
        <end position="23"/>
    </location>
</feature>
<comment type="caution">
    <text evidence="4">The sequence shown here is derived from an EMBL/GenBank/DDBJ whole genome shotgun (WGS) entry which is preliminary data.</text>
</comment>
<dbReference type="InterPro" id="IPR013783">
    <property type="entry name" value="Ig-like_fold"/>
</dbReference>
<accession>A0AAN8PFC8</accession>
<feature type="domain" description="WAP" evidence="3">
    <location>
        <begin position="66"/>
        <end position="116"/>
    </location>
</feature>
<dbReference type="Pfam" id="PF00095">
    <property type="entry name" value="WAP"/>
    <property type="match status" value="1"/>
</dbReference>
<protein>
    <recommendedName>
        <fullName evidence="6">Anosmin-1</fullName>
    </recommendedName>
</protein>
<dbReference type="CDD" id="cd00199">
    <property type="entry name" value="WAP"/>
    <property type="match status" value="1"/>
</dbReference>
<dbReference type="InterPro" id="IPR036645">
    <property type="entry name" value="Elafin-like_sf"/>
</dbReference>
<evidence type="ECO:0000313" key="5">
    <source>
        <dbReference type="Proteomes" id="UP001372834"/>
    </source>
</evidence>
<gene>
    <name evidence="4" type="ORF">RUM43_003354</name>
</gene>
<dbReference type="InterPro" id="IPR042447">
    <property type="entry name" value="Anosmin-1"/>
</dbReference>
<dbReference type="CDD" id="cd00063">
    <property type="entry name" value="FN3"/>
    <property type="match status" value="2"/>
</dbReference>
<dbReference type="PANTHER" id="PTHR14131:SF5">
    <property type="entry name" value="ANOSMIN-1"/>
    <property type="match status" value="1"/>
</dbReference>
<feature type="domain" description="Fibronectin type-III" evidence="2">
    <location>
        <begin position="236"/>
        <end position="345"/>
    </location>
</feature>
<dbReference type="InterPro" id="IPR036116">
    <property type="entry name" value="FN3_sf"/>
</dbReference>
<keyword evidence="1" id="KW-0732">Signal</keyword>
<evidence type="ECO:0000259" key="3">
    <source>
        <dbReference type="PROSITE" id="PS51390"/>
    </source>
</evidence>
<reference evidence="4 5" key="1">
    <citation type="submission" date="2023-10" db="EMBL/GenBank/DDBJ databases">
        <title>Genomes of two closely related lineages of the louse Polyplax serrata with different host specificities.</title>
        <authorList>
            <person name="Martinu J."/>
            <person name="Tarabai H."/>
            <person name="Stefka J."/>
            <person name="Hypsa V."/>
        </authorList>
    </citation>
    <scope>NUCLEOTIDE SEQUENCE [LARGE SCALE GENOMIC DNA]</scope>
    <source>
        <strain evidence="4">HR10_N</strain>
    </source>
</reference>
<dbReference type="Pfam" id="PF00041">
    <property type="entry name" value="fn3"/>
    <property type="match status" value="1"/>
</dbReference>
<evidence type="ECO:0008006" key="6">
    <source>
        <dbReference type="Google" id="ProtNLM"/>
    </source>
</evidence>
<dbReference type="SUPFAM" id="SSF57256">
    <property type="entry name" value="Elafin-like"/>
    <property type="match status" value="1"/>
</dbReference>
<dbReference type="EMBL" id="JAWJWE010000036">
    <property type="protein sequence ID" value="KAK6629537.1"/>
    <property type="molecule type" value="Genomic_DNA"/>
</dbReference>
<dbReference type="Gene3D" id="4.10.75.10">
    <property type="entry name" value="Elafin-like"/>
    <property type="match status" value="1"/>
</dbReference>
<dbReference type="Gene3D" id="2.60.40.10">
    <property type="entry name" value="Immunoglobulins"/>
    <property type="match status" value="2"/>
</dbReference>
<evidence type="ECO:0000259" key="2">
    <source>
        <dbReference type="PROSITE" id="PS50853"/>
    </source>
</evidence>
<dbReference type="InterPro" id="IPR003961">
    <property type="entry name" value="FN3_dom"/>
</dbReference>
<organism evidence="4 5">
    <name type="scientific">Polyplax serrata</name>
    <name type="common">Common mouse louse</name>
    <dbReference type="NCBI Taxonomy" id="468196"/>
    <lineage>
        <taxon>Eukaryota</taxon>
        <taxon>Metazoa</taxon>
        <taxon>Ecdysozoa</taxon>
        <taxon>Arthropoda</taxon>
        <taxon>Hexapoda</taxon>
        <taxon>Insecta</taxon>
        <taxon>Pterygota</taxon>
        <taxon>Neoptera</taxon>
        <taxon>Paraneoptera</taxon>
        <taxon>Psocodea</taxon>
        <taxon>Troctomorpha</taxon>
        <taxon>Phthiraptera</taxon>
        <taxon>Anoplura</taxon>
        <taxon>Polyplacidae</taxon>
        <taxon>Polyplax</taxon>
    </lineage>
</organism>
<dbReference type="GO" id="GO:0005576">
    <property type="term" value="C:extracellular region"/>
    <property type="evidence" value="ECO:0007669"/>
    <property type="project" value="InterPro"/>
</dbReference>
<dbReference type="AlphaFoldDB" id="A0AAN8PFC8"/>
<dbReference type="GO" id="GO:0009986">
    <property type="term" value="C:cell surface"/>
    <property type="evidence" value="ECO:0007669"/>
    <property type="project" value="TreeGrafter"/>
</dbReference>
<dbReference type="PROSITE" id="PS51390">
    <property type="entry name" value="WAP"/>
    <property type="match status" value="1"/>
</dbReference>
<evidence type="ECO:0000256" key="1">
    <source>
        <dbReference type="SAM" id="SignalP"/>
    </source>
</evidence>
<dbReference type="GO" id="GO:0030182">
    <property type="term" value="P:neuron differentiation"/>
    <property type="evidence" value="ECO:0007669"/>
    <property type="project" value="TreeGrafter"/>
</dbReference>
<feature type="chain" id="PRO_5043024653" description="Anosmin-1" evidence="1">
    <location>
        <begin position="24"/>
        <end position="353"/>
    </location>
</feature>
<dbReference type="InterPro" id="IPR008197">
    <property type="entry name" value="WAP_dom"/>
</dbReference>
<dbReference type="Proteomes" id="UP001372834">
    <property type="component" value="Unassembled WGS sequence"/>
</dbReference>
<dbReference type="SMART" id="SM00060">
    <property type="entry name" value="FN3"/>
    <property type="match status" value="2"/>
</dbReference>